<reference evidence="1" key="1">
    <citation type="submission" date="2020-03" db="EMBL/GenBank/DDBJ databases">
        <title>The deep terrestrial virosphere.</title>
        <authorList>
            <person name="Holmfeldt K."/>
            <person name="Nilsson E."/>
            <person name="Simone D."/>
            <person name="Lopez-Fernandez M."/>
            <person name="Wu X."/>
            <person name="de Brujin I."/>
            <person name="Lundin D."/>
            <person name="Andersson A."/>
            <person name="Bertilsson S."/>
            <person name="Dopson M."/>
        </authorList>
    </citation>
    <scope>NUCLEOTIDE SEQUENCE</scope>
    <source>
        <strain evidence="1">MM415B03215</strain>
    </source>
</reference>
<protein>
    <submittedName>
        <fullName evidence="1">Uncharacterized protein</fullName>
    </submittedName>
</protein>
<dbReference type="EMBL" id="MT143029">
    <property type="protein sequence ID" value="QJA91996.1"/>
    <property type="molecule type" value="Genomic_DNA"/>
</dbReference>
<dbReference type="AlphaFoldDB" id="A0A6M3LAK7"/>
<sequence length="50" mass="6114">MAYKAKDVKRPDVRANRESCEKYIDRVKRLYSLERLRWQGCKKKGLRRSK</sequence>
<name>A0A6M3LAK7_9ZZZZ</name>
<gene>
    <name evidence="1" type="ORF">MM415B03215_0009</name>
</gene>
<proteinExistence type="predicted"/>
<accession>A0A6M3LAK7</accession>
<organism evidence="1">
    <name type="scientific">viral metagenome</name>
    <dbReference type="NCBI Taxonomy" id="1070528"/>
    <lineage>
        <taxon>unclassified sequences</taxon>
        <taxon>metagenomes</taxon>
        <taxon>organismal metagenomes</taxon>
    </lineage>
</organism>
<evidence type="ECO:0000313" key="1">
    <source>
        <dbReference type="EMBL" id="QJA91996.1"/>
    </source>
</evidence>